<comment type="similarity">
    <text evidence="3 11">Belongs to the glycosyl hydrolase 13 family.</text>
</comment>
<dbReference type="InterPro" id="IPR005085">
    <property type="entry name" value="CBM25"/>
</dbReference>
<evidence type="ECO:0000256" key="4">
    <source>
        <dbReference type="ARBA" id="ARBA00012595"/>
    </source>
</evidence>
<dbReference type="Gene3D" id="3.20.20.80">
    <property type="entry name" value="Glycosidases"/>
    <property type="match status" value="1"/>
</dbReference>
<evidence type="ECO:0000256" key="10">
    <source>
        <dbReference type="ARBA" id="ARBA00023295"/>
    </source>
</evidence>
<evidence type="ECO:0000256" key="5">
    <source>
        <dbReference type="ARBA" id="ARBA00017303"/>
    </source>
</evidence>
<dbReference type="SMART" id="SM01066">
    <property type="entry name" value="CBM_25"/>
    <property type="match status" value="3"/>
</dbReference>
<dbReference type="Gene3D" id="2.60.40.10">
    <property type="entry name" value="Immunoglobulins"/>
    <property type="match status" value="3"/>
</dbReference>
<dbReference type="InterPro" id="IPR013780">
    <property type="entry name" value="Glyco_hydro_b"/>
</dbReference>
<comment type="caution">
    <text evidence="16">The sequence shown here is derived from an EMBL/GenBank/DDBJ whole genome shotgun (WGS) entry which is preliminary data.</text>
</comment>
<dbReference type="PRINTS" id="PR00110">
    <property type="entry name" value="ALPHAAMYLASE"/>
</dbReference>
<reference evidence="16 17" key="1">
    <citation type="submission" date="2021-03" db="EMBL/GenBank/DDBJ databases">
        <title>Sequencing the genomes of 1000 actinobacteria strains.</title>
        <authorList>
            <person name="Klenk H.-P."/>
        </authorList>
    </citation>
    <scope>NUCLEOTIDE SEQUENCE [LARGE SCALE GENOMIC DNA]</scope>
    <source>
        <strain evidence="16 17">DSM 24221</strain>
    </source>
</reference>
<dbReference type="Pfam" id="PF02806">
    <property type="entry name" value="Alpha-amylase_C"/>
    <property type="match status" value="1"/>
</dbReference>
<evidence type="ECO:0000256" key="11">
    <source>
        <dbReference type="RuleBase" id="RU003615"/>
    </source>
</evidence>
<keyword evidence="9 12" id="KW-0119">Carbohydrate metabolism</keyword>
<evidence type="ECO:0000256" key="1">
    <source>
        <dbReference type="ARBA" id="ARBA00000548"/>
    </source>
</evidence>
<dbReference type="Gene3D" id="2.60.40.1180">
    <property type="entry name" value="Golgi alpha-mannosidase II"/>
    <property type="match status" value="1"/>
</dbReference>
<feature type="domain" description="Carbohydrate binding module family 25" evidence="15">
    <location>
        <begin position="497"/>
        <end position="574"/>
    </location>
</feature>
<comment type="cofactor">
    <cofactor evidence="2">
        <name>Ca(2+)</name>
        <dbReference type="ChEBI" id="CHEBI:29108"/>
    </cofactor>
</comment>
<dbReference type="SMART" id="SM00632">
    <property type="entry name" value="Aamy_C"/>
    <property type="match status" value="1"/>
</dbReference>
<evidence type="ECO:0000256" key="6">
    <source>
        <dbReference type="ARBA" id="ARBA00022723"/>
    </source>
</evidence>
<dbReference type="Proteomes" id="UP001519362">
    <property type="component" value="Unassembled WGS sequence"/>
</dbReference>
<dbReference type="GO" id="GO:0004556">
    <property type="term" value="F:alpha-amylase activity"/>
    <property type="evidence" value="ECO:0007669"/>
    <property type="project" value="UniProtKB-EC"/>
</dbReference>
<evidence type="ECO:0000256" key="9">
    <source>
        <dbReference type="ARBA" id="ARBA00023277"/>
    </source>
</evidence>
<dbReference type="SUPFAM" id="SSF51445">
    <property type="entry name" value="(Trans)glycosidases"/>
    <property type="match status" value="1"/>
</dbReference>
<evidence type="ECO:0000256" key="8">
    <source>
        <dbReference type="ARBA" id="ARBA00022837"/>
    </source>
</evidence>
<sequence>MEDALSATGRRRRRRGLRGLAIAGALALAAPLIALTTPAEPAQAAAPGPKDTTAVLFSYTWDAIARECTENLGPAGYGFVQTSPPQEHVLGSEWWTYYQPVSYKLESRLGTEAQFQSMIDTCNEAGVGVIVDVVINHMAGKPEGGVGWAGTPFTHYSYEGTYGDQDFHSCRRDIRDYQSRWEVQECNLVGLSDLNTSSGYVQQTIADYLNDLANRGVAGFRIDAVKHISADDMWGIWNRVENRDSLYVMQEVIRANEPVQPEEYLGIGDIHEFSFGRKLKEAFDGRSLNWLIEGAGIGGTWGGFLPHDDAAVFVDNHDTERNGETLSYRDGAAYDLAQIFTLAWNYGSPSIHSGYSFGGDYNVGPITDGSGRVIDPVEGQGNWTFKHAQNDIANMVGFRNTTYGEGITDKWSNGSNAIAFGRGDKGYVAINRGGNLNRTFTTSLPDGEYYNVITAENNGGTWSGQTVTVSGGQFTTTVPGDGAVAIHVDAMVEEPKPSELTVFYSTDAEWDSYYLDYQIGEGTDGAGSATMAAACEGWVSAVVETNGEDVNASFNDGADATDDNSGAGYILSGTLAAVSDGDVSTQDPCLVPGEDIKVFYSTDSGWSSPYAHYKVGSGSWTSAPGEKMEIACYGWAALTIPSKGADVTAAFNNGAGSWDNNGGQDYVLSGQIAAVNAQGQVSHTDPCDAVTNDLTVFYSTDSGWQNWYAHYKVGSGAWTSAPGEEMTIACWGWASLTIPSDGADVTAAFNNGNGNWDNNGGQDYRLTGQVAAVSANGNITHTNPCS</sequence>
<proteinExistence type="inferred from homology"/>
<dbReference type="InterPro" id="IPR006047">
    <property type="entry name" value="GH13_cat_dom"/>
</dbReference>
<dbReference type="InterPro" id="IPR031319">
    <property type="entry name" value="A-amylase_C"/>
</dbReference>
<accession>A0ABS4ZJC3</accession>
<evidence type="ECO:0000256" key="12">
    <source>
        <dbReference type="RuleBase" id="RU361134"/>
    </source>
</evidence>
<keyword evidence="8" id="KW-0106">Calcium</keyword>
<feature type="domain" description="Carbohydrate binding module family 25" evidence="15">
    <location>
        <begin position="593"/>
        <end position="671"/>
    </location>
</feature>
<evidence type="ECO:0000313" key="16">
    <source>
        <dbReference type="EMBL" id="MBP2437392.1"/>
    </source>
</evidence>
<dbReference type="InterPro" id="IPR006046">
    <property type="entry name" value="Alpha_amylase"/>
</dbReference>
<evidence type="ECO:0000313" key="17">
    <source>
        <dbReference type="Proteomes" id="UP001519362"/>
    </source>
</evidence>
<keyword evidence="10 12" id="KW-0326">Glycosidase</keyword>
<dbReference type="EC" id="3.2.1.1" evidence="4 12"/>
<dbReference type="InterPro" id="IPR006311">
    <property type="entry name" value="TAT_signal"/>
</dbReference>
<keyword evidence="17" id="KW-1185">Reference proteome</keyword>
<dbReference type="PANTHER" id="PTHR43447">
    <property type="entry name" value="ALPHA-AMYLASE"/>
    <property type="match status" value="1"/>
</dbReference>
<dbReference type="RefSeq" id="WP_165134110.1">
    <property type="nucleotide sequence ID" value="NZ_CP049253.1"/>
</dbReference>
<feature type="domain" description="Carbohydrate binding module family 25" evidence="15">
    <location>
        <begin position="691"/>
        <end position="769"/>
    </location>
</feature>
<dbReference type="Pfam" id="PF03423">
    <property type="entry name" value="CBM_25"/>
    <property type="match status" value="2"/>
</dbReference>
<feature type="domain" description="Glycosyl hydrolase family 13 catalytic" evidence="14">
    <location>
        <begin position="51"/>
        <end position="399"/>
    </location>
</feature>
<evidence type="ECO:0000259" key="14">
    <source>
        <dbReference type="SMART" id="SM00642"/>
    </source>
</evidence>
<keyword evidence="7 12" id="KW-0378">Hydrolase</keyword>
<dbReference type="EMBL" id="JAGIOL010000001">
    <property type="protein sequence ID" value="MBP2437392.1"/>
    <property type="molecule type" value="Genomic_DNA"/>
</dbReference>
<gene>
    <name evidence="16" type="ORF">JOF34_001978</name>
</gene>
<feature type="domain" description="Alpha-amylase C-terminal" evidence="13">
    <location>
        <begin position="408"/>
        <end position="491"/>
    </location>
</feature>
<name>A0ABS4ZJC3_9MICO</name>
<organism evidence="16 17">
    <name type="scientific">Microbacterium amylolyticum</name>
    <dbReference type="NCBI Taxonomy" id="936337"/>
    <lineage>
        <taxon>Bacteria</taxon>
        <taxon>Bacillati</taxon>
        <taxon>Actinomycetota</taxon>
        <taxon>Actinomycetes</taxon>
        <taxon>Micrococcales</taxon>
        <taxon>Microbacteriaceae</taxon>
        <taxon>Microbacterium</taxon>
    </lineage>
</organism>
<dbReference type="PROSITE" id="PS51318">
    <property type="entry name" value="TAT"/>
    <property type="match status" value="1"/>
</dbReference>
<protein>
    <recommendedName>
        <fullName evidence="5 12">Alpha-amylase</fullName>
        <ecNumber evidence="4 12">3.2.1.1</ecNumber>
    </recommendedName>
</protein>
<dbReference type="InterPro" id="IPR017853">
    <property type="entry name" value="GH"/>
</dbReference>
<keyword evidence="6" id="KW-0479">Metal-binding</keyword>
<evidence type="ECO:0000259" key="15">
    <source>
        <dbReference type="SMART" id="SM01066"/>
    </source>
</evidence>
<dbReference type="SUPFAM" id="SSF51011">
    <property type="entry name" value="Glycosyl hydrolase domain"/>
    <property type="match status" value="1"/>
</dbReference>
<evidence type="ECO:0000256" key="3">
    <source>
        <dbReference type="ARBA" id="ARBA00008061"/>
    </source>
</evidence>
<dbReference type="InterPro" id="IPR013783">
    <property type="entry name" value="Ig-like_fold"/>
</dbReference>
<dbReference type="InterPro" id="IPR006048">
    <property type="entry name" value="A-amylase/branching_C"/>
</dbReference>
<evidence type="ECO:0000259" key="13">
    <source>
        <dbReference type="SMART" id="SM00632"/>
    </source>
</evidence>
<dbReference type="Pfam" id="PF00128">
    <property type="entry name" value="Alpha-amylase"/>
    <property type="match status" value="1"/>
</dbReference>
<comment type="catalytic activity">
    <reaction evidence="1 12">
        <text>Endohydrolysis of (1-&gt;4)-alpha-D-glucosidic linkages in polysaccharides containing three or more (1-&gt;4)-alpha-linked D-glucose units.</text>
        <dbReference type="EC" id="3.2.1.1"/>
    </reaction>
</comment>
<dbReference type="CDD" id="cd11317">
    <property type="entry name" value="AmyAc_bac_euk_AmyA"/>
    <property type="match status" value="1"/>
</dbReference>
<evidence type="ECO:0000256" key="2">
    <source>
        <dbReference type="ARBA" id="ARBA00001913"/>
    </source>
</evidence>
<dbReference type="SMART" id="SM00642">
    <property type="entry name" value="Aamy"/>
    <property type="match status" value="1"/>
</dbReference>
<evidence type="ECO:0000256" key="7">
    <source>
        <dbReference type="ARBA" id="ARBA00022801"/>
    </source>
</evidence>